<name>A0A7K3PQJ2_9ACTN</name>
<evidence type="ECO:0000313" key="2">
    <source>
        <dbReference type="EMBL" id="NEB12232.1"/>
    </source>
</evidence>
<dbReference type="RefSeq" id="WP_164247179.1">
    <property type="nucleotide sequence ID" value="NZ_JAAGMA010000703.1"/>
</dbReference>
<protein>
    <submittedName>
        <fullName evidence="2">Uncharacterized protein</fullName>
    </submittedName>
</protein>
<evidence type="ECO:0000256" key="1">
    <source>
        <dbReference type="SAM" id="MobiDB-lite"/>
    </source>
</evidence>
<evidence type="ECO:0000313" key="3">
    <source>
        <dbReference type="Proteomes" id="UP000470446"/>
    </source>
</evidence>
<feature type="compositionally biased region" description="Basic and acidic residues" evidence="1">
    <location>
        <begin position="15"/>
        <end position="24"/>
    </location>
</feature>
<accession>A0A7K3PQJ2</accession>
<proteinExistence type="predicted"/>
<organism evidence="2 3">
    <name type="scientific">Streptomyces coelicoflavus</name>
    <dbReference type="NCBI Taxonomy" id="285562"/>
    <lineage>
        <taxon>Bacteria</taxon>
        <taxon>Bacillati</taxon>
        <taxon>Actinomycetota</taxon>
        <taxon>Actinomycetes</taxon>
        <taxon>Kitasatosporales</taxon>
        <taxon>Streptomycetaceae</taxon>
        <taxon>Streptomyces</taxon>
    </lineage>
</organism>
<feature type="region of interest" description="Disordered" evidence="1">
    <location>
        <begin position="1"/>
        <end position="24"/>
    </location>
</feature>
<dbReference type="Proteomes" id="UP000470446">
    <property type="component" value="Unassembled WGS sequence"/>
</dbReference>
<dbReference type="AlphaFoldDB" id="A0A7K3PQJ2"/>
<comment type="caution">
    <text evidence="2">The sequence shown here is derived from an EMBL/GenBank/DDBJ whole genome shotgun (WGS) entry which is preliminary data.</text>
</comment>
<sequence length="49" mass="5676">MEYNAQRPVNDESAEVQHDSDTLRPELETDGLVFKRELLNEFLGGRVRT</sequence>
<reference evidence="2 3" key="1">
    <citation type="submission" date="2020-01" db="EMBL/GenBank/DDBJ databases">
        <title>Insect and environment-associated Actinomycetes.</title>
        <authorList>
            <person name="Currrie C."/>
            <person name="Chevrette M."/>
            <person name="Carlson C."/>
            <person name="Stubbendieck R."/>
            <person name="Wendt-Pienkowski E."/>
        </authorList>
    </citation>
    <scope>NUCLEOTIDE SEQUENCE [LARGE SCALE GENOMIC DNA]</scope>
    <source>
        <strain evidence="2 3">SID14163</strain>
    </source>
</reference>
<dbReference type="EMBL" id="JAAGMA010000703">
    <property type="protein sequence ID" value="NEB12232.1"/>
    <property type="molecule type" value="Genomic_DNA"/>
</dbReference>
<gene>
    <name evidence="2" type="ORF">G3I32_25925</name>
</gene>